<gene>
    <name evidence="5" type="ORF">I2H38_14985</name>
</gene>
<keyword evidence="2" id="KW-0808">Transferase</keyword>
<name>A0A931BTZ4_9HYPH</name>
<evidence type="ECO:0000313" key="5">
    <source>
        <dbReference type="EMBL" id="MBF9234678.1"/>
    </source>
</evidence>
<dbReference type="Gene3D" id="2.160.10.10">
    <property type="entry name" value="Hexapeptide repeat proteins"/>
    <property type="match status" value="1"/>
</dbReference>
<protein>
    <submittedName>
        <fullName evidence="5">Acyltransferase</fullName>
    </submittedName>
</protein>
<evidence type="ECO:0000256" key="2">
    <source>
        <dbReference type="ARBA" id="ARBA00022679"/>
    </source>
</evidence>
<comment type="caution">
    <text evidence="5">The sequence shown here is derived from an EMBL/GenBank/DDBJ whole genome shotgun (WGS) entry which is preliminary data.</text>
</comment>
<dbReference type="AlphaFoldDB" id="A0A931BTZ4"/>
<dbReference type="RefSeq" id="WP_196272660.1">
    <property type="nucleotide sequence ID" value="NZ_JADQDO010000007.1"/>
</dbReference>
<dbReference type="SUPFAM" id="SSF51161">
    <property type="entry name" value="Trimeric LpxA-like enzymes"/>
    <property type="match status" value="1"/>
</dbReference>
<dbReference type="PANTHER" id="PTHR23416:SF23">
    <property type="entry name" value="ACETYLTRANSFERASE C18B11.09C-RELATED"/>
    <property type="match status" value="1"/>
</dbReference>
<dbReference type="InterPro" id="IPR018357">
    <property type="entry name" value="Hexapep_transf_CS"/>
</dbReference>
<proteinExistence type="inferred from homology"/>
<evidence type="ECO:0000256" key="1">
    <source>
        <dbReference type="ARBA" id="ARBA00007274"/>
    </source>
</evidence>
<dbReference type="InterPro" id="IPR011004">
    <property type="entry name" value="Trimer_LpxA-like_sf"/>
</dbReference>
<dbReference type="EMBL" id="JADQDO010000007">
    <property type="protein sequence ID" value="MBF9234678.1"/>
    <property type="molecule type" value="Genomic_DNA"/>
</dbReference>
<organism evidence="5 6">
    <name type="scientific">Microvirga alba</name>
    <dbReference type="NCBI Taxonomy" id="2791025"/>
    <lineage>
        <taxon>Bacteria</taxon>
        <taxon>Pseudomonadati</taxon>
        <taxon>Pseudomonadota</taxon>
        <taxon>Alphaproteobacteria</taxon>
        <taxon>Hyphomicrobiales</taxon>
        <taxon>Methylobacteriaceae</taxon>
        <taxon>Microvirga</taxon>
    </lineage>
</organism>
<dbReference type="PROSITE" id="PS00101">
    <property type="entry name" value="HEXAPEP_TRANSFERASES"/>
    <property type="match status" value="1"/>
</dbReference>
<dbReference type="Pfam" id="PF00132">
    <property type="entry name" value="Hexapep"/>
    <property type="match status" value="1"/>
</dbReference>
<accession>A0A931BTZ4</accession>
<reference evidence="5" key="1">
    <citation type="submission" date="2020-11" db="EMBL/GenBank/DDBJ databases">
        <authorList>
            <person name="Kim M.K."/>
        </authorList>
    </citation>
    <scope>NUCLEOTIDE SEQUENCE</scope>
    <source>
        <strain evidence="5">BT350</strain>
    </source>
</reference>
<sequence>MGLRHDLNDIQRELQAEKQAKFNRRLPFGDLITDRWQNARECGFGEGASMYDNVLVLGSVSVGAKTWIGPNVIRDGSGGLEIGEYCSISAGVHIYTHHTVEWATSGGKADPERRPTKIGSRVYIGPNTVIQMGVTIGDGAVIGAMSFVNRDIPAGAKAWGVPARAQCEGNSVNEMRHPTS</sequence>
<comment type="similarity">
    <text evidence="1">Belongs to the transferase hexapeptide repeat family.</text>
</comment>
<dbReference type="InterPro" id="IPR001451">
    <property type="entry name" value="Hexapep"/>
</dbReference>
<dbReference type="InterPro" id="IPR051159">
    <property type="entry name" value="Hexapeptide_acetyltransf"/>
</dbReference>
<dbReference type="CDD" id="cd04647">
    <property type="entry name" value="LbH_MAT_like"/>
    <property type="match status" value="1"/>
</dbReference>
<evidence type="ECO:0000313" key="6">
    <source>
        <dbReference type="Proteomes" id="UP000599312"/>
    </source>
</evidence>
<evidence type="ECO:0000256" key="4">
    <source>
        <dbReference type="ARBA" id="ARBA00023315"/>
    </source>
</evidence>
<evidence type="ECO:0000256" key="3">
    <source>
        <dbReference type="ARBA" id="ARBA00022737"/>
    </source>
</evidence>
<dbReference type="PANTHER" id="PTHR23416">
    <property type="entry name" value="SIALIC ACID SYNTHASE-RELATED"/>
    <property type="match status" value="1"/>
</dbReference>
<dbReference type="Proteomes" id="UP000599312">
    <property type="component" value="Unassembled WGS sequence"/>
</dbReference>
<keyword evidence="3" id="KW-0677">Repeat</keyword>
<dbReference type="GO" id="GO:0005829">
    <property type="term" value="C:cytosol"/>
    <property type="evidence" value="ECO:0007669"/>
    <property type="project" value="TreeGrafter"/>
</dbReference>
<keyword evidence="6" id="KW-1185">Reference proteome</keyword>
<dbReference type="GO" id="GO:0008374">
    <property type="term" value="F:O-acyltransferase activity"/>
    <property type="evidence" value="ECO:0007669"/>
    <property type="project" value="TreeGrafter"/>
</dbReference>
<keyword evidence="4 5" id="KW-0012">Acyltransferase</keyword>